<dbReference type="PROSITE" id="PS50977">
    <property type="entry name" value="HTH_TETR_2"/>
    <property type="match status" value="1"/>
</dbReference>
<feature type="domain" description="HTH tetR-type" evidence="5">
    <location>
        <begin position="9"/>
        <end position="69"/>
    </location>
</feature>
<dbReference type="EMBL" id="JNBQ01000067">
    <property type="protein sequence ID" value="KLN32811.1"/>
    <property type="molecule type" value="Genomic_DNA"/>
</dbReference>
<evidence type="ECO:0000256" key="3">
    <source>
        <dbReference type="ARBA" id="ARBA00023163"/>
    </source>
</evidence>
<dbReference type="Gene3D" id="1.10.357.10">
    <property type="entry name" value="Tetracycline Repressor, domain 2"/>
    <property type="match status" value="1"/>
</dbReference>
<dbReference type="PANTHER" id="PTHR30055:SF240">
    <property type="entry name" value="HTH-TYPE TRANSCRIPTIONAL REGULATOR ACRR"/>
    <property type="match status" value="1"/>
</dbReference>
<evidence type="ECO:0000313" key="6">
    <source>
        <dbReference type="EMBL" id="KLN32811.1"/>
    </source>
</evidence>
<organism evidence="6 7">
    <name type="scientific">Cellulosimicrobium funkei</name>
    <dbReference type="NCBI Taxonomy" id="264251"/>
    <lineage>
        <taxon>Bacteria</taxon>
        <taxon>Bacillati</taxon>
        <taxon>Actinomycetota</taxon>
        <taxon>Actinomycetes</taxon>
        <taxon>Micrococcales</taxon>
        <taxon>Promicromonosporaceae</taxon>
        <taxon>Cellulosimicrobium</taxon>
    </lineage>
</organism>
<feature type="DNA-binding region" description="H-T-H motif" evidence="4">
    <location>
        <begin position="32"/>
        <end position="51"/>
    </location>
</feature>
<evidence type="ECO:0000313" key="7">
    <source>
        <dbReference type="Proteomes" id="UP000035265"/>
    </source>
</evidence>
<dbReference type="GO" id="GO:0000976">
    <property type="term" value="F:transcription cis-regulatory region binding"/>
    <property type="evidence" value="ECO:0007669"/>
    <property type="project" value="TreeGrafter"/>
</dbReference>
<comment type="caution">
    <text evidence="6">The sequence shown here is derived from an EMBL/GenBank/DDBJ whole genome shotgun (WGS) entry which is preliminary data.</text>
</comment>
<proteinExistence type="predicted"/>
<name>A0A0H2KGZ1_9MICO</name>
<protein>
    <recommendedName>
        <fullName evidence="5">HTH tetR-type domain-containing protein</fullName>
    </recommendedName>
</protein>
<keyword evidence="1" id="KW-0805">Transcription regulation</keyword>
<evidence type="ECO:0000259" key="5">
    <source>
        <dbReference type="PROSITE" id="PS50977"/>
    </source>
</evidence>
<dbReference type="InterPro" id="IPR009057">
    <property type="entry name" value="Homeodomain-like_sf"/>
</dbReference>
<dbReference type="Pfam" id="PF00440">
    <property type="entry name" value="TetR_N"/>
    <property type="match status" value="1"/>
</dbReference>
<dbReference type="InterPro" id="IPR050109">
    <property type="entry name" value="HTH-type_TetR-like_transc_reg"/>
</dbReference>
<evidence type="ECO:0000256" key="2">
    <source>
        <dbReference type="ARBA" id="ARBA00023125"/>
    </source>
</evidence>
<dbReference type="InterPro" id="IPR001647">
    <property type="entry name" value="HTH_TetR"/>
</dbReference>
<dbReference type="SUPFAM" id="SSF48498">
    <property type="entry name" value="Tetracyclin repressor-like, C-terminal domain"/>
    <property type="match status" value="1"/>
</dbReference>
<dbReference type="RefSeq" id="WP_052877837.1">
    <property type="nucleotide sequence ID" value="NZ_JNBQ01000067.1"/>
</dbReference>
<accession>A0A0H2KGZ1</accession>
<dbReference type="STRING" id="264251.FB00_20960"/>
<dbReference type="PANTHER" id="PTHR30055">
    <property type="entry name" value="HTH-TYPE TRANSCRIPTIONAL REGULATOR RUTR"/>
    <property type="match status" value="1"/>
</dbReference>
<dbReference type="InterPro" id="IPR036271">
    <property type="entry name" value="Tet_transcr_reg_TetR-rel_C_sf"/>
</dbReference>
<dbReference type="Proteomes" id="UP000035265">
    <property type="component" value="Unassembled WGS sequence"/>
</dbReference>
<keyword evidence="7" id="KW-1185">Reference proteome</keyword>
<dbReference type="PATRIC" id="fig|264251.5.peg.4249"/>
<evidence type="ECO:0000256" key="1">
    <source>
        <dbReference type="ARBA" id="ARBA00023015"/>
    </source>
</evidence>
<gene>
    <name evidence="6" type="ORF">FB00_20960</name>
</gene>
<reference evidence="6 7" key="1">
    <citation type="submission" date="2014-05" db="EMBL/GenBank/DDBJ databases">
        <title>Cellulosimicrobium funkei U11 genome.</title>
        <authorList>
            <person name="Hu C."/>
            <person name="Gong Y."/>
            <person name="Wan W."/>
            <person name="Jiang M."/>
        </authorList>
    </citation>
    <scope>NUCLEOTIDE SEQUENCE [LARGE SCALE GENOMIC DNA]</scope>
    <source>
        <strain evidence="6 7">U11</strain>
    </source>
</reference>
<dbReference type="PRINTS" id="PR00455">
    <property type="entry name" value="HTHTETR"/>
</dbReference>
<dbReference type="GO" id="GO:0003700">
    <property type="term" value="F:DNA-binding transcription factor activity"/>
    <property type="evidence" value="ECO:0007669"/>
    <property type="project" value="TreeGrafter"/>
</dbReference>
<dbReference type="AlphaFoldDB" id="A0A0H2KGZ1"/>
<dbReference type="SUPFAM" id="SSF46689">
    <property type="entry name" value="Homeodomain-like"/>
    <property type="match status" value="1"/>
</dbReference>
<evidence type="ECO:0000256" key="4">
    <source>
        <dbReference type="PROSITE-ProRule" id="PRU00335"/>
    </source>
</evidence>
<sequence>MTETTTATAARSDELALAAFRLFSTRGIVGVNMDAIAAEAGVTKGSLYWHYSSKKEVVLAACAVYYRRWRDNMASATEGAPSRLAAVEAAVAYSVRDCLLDDENRVFTTEIVAQALYDTDVRASWAGFLDEAERYFLGLVHRAVGAGEIDLDDVDGAVELMFSAMEGIKQTALFRPLSGTSESETRIRRQLMSLLGR</sequence>
<keyword evidence="2 4" id="KW-0238">DNA-binding</keyword>
<keyword evidence="3" id="KW-0804">Transcription</keyword>